<organism evidence="15 16">
    <name type="scientific">Hypholoma sublateritium (strain FD-334 SS-4)</name>
    <dbReference type="NCBI Taxonomy" id="945553"/>
    <lineage>
        <taxon>Eukaryota</taxon>
        <taxon>Fungi</taxon>
        <taxon>Dikarya</taxon>
        <taxon>Basidiomycota</taxon>
        <taxon>Agaricomycotina</taxon>
        <taxon>Agaricomycetes</taxon>
        <taxon>Agaricomycetidae</taxon>
        <taxon>Agaricales</taxon>
        <taxon>Agaricineae</taxon>
        <taxon>Strophariaceae</taxon>
        <taxon>Hypholoma</taxon>
    </lineage>
</organism>
<feature type="compositionally biased region" description="Low complexity" evidence="12">
    <location>
        <begin position="59"/>
        <end position="99"/>
    </location>
</feature>
<evidence type="ECO:0000313" key="15">
    <source>
        <dbReference type="EMBL" id="KJA26140.1"/>
    </source>
</evidence>
<dbReference type="PROSITE" id="PS00562">
    <property type="entry name" value="CBM1_1"/>
    <property type="match status" value="1"/>
</dbReference>
<dbReference type="InterPro" id="IPR001764">
    <property type="entry name" value="Glyco_hydro_3_N"/>
</dbReference>
<evidence type="ECO:0000256" key="2">
    <source>
        <dbReference type="ARBA" id="ARBA00004987"/>
    </source>
</evidence>
<dbReference type="FunFam" id="3.40.50.1700:FF:000003">
    <property type="entry name" value="Probable beta-glucosidase"/>
    <property type="match status" value="1"/>
</dbReference>
<dbReference type="EC" id="3.2.1.21" evidence="4"/>
<dbReference type="Gene3D" id="2.60.40.10">
    <property type="entry name" value="Immunoglobulins"/>
    <property type="match status" value="1"/>
</dbReference>
<dbReference type="STRING" id="945553.A0A0D2Q3H8"/>
<accession>A0A0D2Q3H8</accession>
<comment type="similarity">
    <text evidence="3">Belongs to the glycosyl hydrolase 3 family.</text>
</comment>
<dbReference type="GO" id="GO:0030248">
    <property type="term" value="F:cellulose binding"/>
    <property type="evidence" value="ECO:0007669"/>
    <property type="project" value="InterPro"/>
</dbReference>
<evidence type="ECO:0000313" key="16">
    <source>
        <dbReference type="Proteomes" id="UP000054270"/>
    </source>
</evidence>
<dbReference type="Gene3D" id="3.40.50.1700">
    <property type="entry name" value="Glycoside hydrolase family 3 C-terminal domain"/>
    <property type="match status" value="1"/>
</dbReference>
<keyword evidence="9" id="KW-0119">Carbohydrate metabolism</keyword>
<keyword evidence="10" id="KW-0326">Glycosidase</keyword>
<evidence type="ECO:0000256" key="12">
    <source>
        <dbReference type="SAM" id="MobiDB-lite"/>
    </source>
</evidence>
<dbReference type="SUPFAM" id="SSF57180">
    <property type="entry name" value="Cellulose-binding domain"/>
    <property type="match status" value="1"/>
</dbReference>
<feature type="domain" description="CBM1" evidence="14">
    <location>
        <begin position="19"/>
        <end position="55"/>
    </location>
</feature>
<dbReference type="Gene3D" id="3.20.20.300">
    <property type="entry name" value="Glycoside hydrolase, family 3, N-terminal domain"/>
    <property type="match status" value="1"/>
</dbReference>
<evidence type="ECO:0000256" key="8">
    <source>
        <dbReference type="ARBA" id="ARBA00023180"/>
    </source>
</evidence>
<dbReference type="InterPro" id="IPR036881">
    <property type="entry name" value="Glyco_hydro_3_C_sf"/>
</dbReference>
<dbReference type="SMART" id="SM00236">
    <property type="entry name" value="fCBD"/>
    <property type="match status" value="1"/>
</dbReference>
<reference evidence="16" key="1">
    <citation type="submission" date="2014-04" db="EMBL/GenBank/DDBJ databases">
        <title>Evolutionary Origins and Diversification of the Mycorrhizal Mutualists.</title>
        <authorList>
            <consortium name="DOE Joint Genome Institute"/>
            <consortium name="Mycorrhizal Genomics Consortium"/>
            <person name="Kohler A."/>
            <person name="Kuo A."/>
            <person name="Nagy L.G."/>
            <person name="Floudas D."/>
            <person name="Copeland A."/>
            <person name="Barry K.W."/>
            <person name="Cichocki N."/>
            <person name="Veneault-Fourrey C."/>
            <person name="LaButti K."/>
            <person name="Lindquist E.A."/>
            <person name="Lipzen A."/>
            <person name="Lundell T."/>
            <person name="Morin E."/>
            <person name="Murat C."/>
            <person name="Riley R."/>
            <person name="Ohm R."/>
            <person name="Sun H."/>
            <person name="Tunlid A."/>
            <person name="Henrissat B."/>
            <person name="Grigoriev I.V."/>
            <person name="Hibbett D.S."/>
            <person name="Martin F."/>
        </authorList>
    </citation>
    <scope>NUCLEOTIDE SEQUENCE [LARGE SCALE GENOMIC DNA]</scope>
    <source>
        <strain evidence="16">FD-334 SS-4</strain>
    </source>
</reference>
<gene>
    <name evidence="15" type="ORF">HYPSUDRAFT_133326</name>
</gene>
<keyword evidence="16" id="KW-1185">Reference proteome</keyword>
<dbReference type="PANTHER" id="PTHR42715:SF2">
    <property type="entry name" value="BETA-GLUCOSIDASE F-RELATED"/>
    <property type="match status" value="1"/>
</dbReference>
<dbReference type="InterPro" id="IPR026891">
    <property type="entry name" value="Fn3-like"/>
</dbReference>
<sequence length="815" mass="86135">MGRIHLLTSLLTILSAVASQQVVYQQCGGIGWTGGTTCVSGTTCTVLNSYYSQCLPGASSSSSSTSTTKTTTTSSSTTTQSTTSISSTTTKIPTSTTTSRNISPEWQAAYTKAQAAVEKLSLQDEVNLATGVGWMNGNCVGNTPAISSISFPGLCLEDSPLGVRYADFVSAFPPAINTAATFNRTLMRQRGEALGAEFRGKGINVALGPMMNLMRTPAAGRNWEGFGGDPYLSGEGAYETIMGVQSNGVQATAKHYINNEQEHFRTTSSSNVDDRCQHELYSLPFLRSVQANVASVMCSYINGSYACENDKMLNGILKGEFGFPGCKSVKYLVRLLCRLFISNFDPGDITLGSGTTYFGSVLVSAVQSGSVPQSRIDNMALRILAAWYLMGQDNGFPVVNFDAWNLNTAVNTHVNVQGNHSSVIRDIAAASTVLLKNVDNVLPLKAPESIGIIGNGAAADSKGPNGYTDRSGDDGVLAMGWGSGTCNFPYLITPLAAITTRAAQDQSTIASSTSDTDLNGAVTVARGKSVALVFITADSGEGYLTVEDNAGDRNDLQSWHGGDALVAQVAAINSNTIVVVNSVGPINMEAWINHPNVTAVVWSGLPGQEAGNGLVDVLYGAYNPSGRLPYTIGKTITDYSAQVVTSGSGTVQIPYNEGLFIDYRHFDQSNITPRFEYGFGLSYTTFQYSALNISGTSGGGTAPTGPGSSLDPWLHTKVVTVTFSLTNNGTVAGHEIPQLYLSLPASTNSPPKSLKGFDSIFLTPGKTSTVTMQLSRFDLSIWDVINQRWSIPSGQTGILIGASSRDIRLTGSITN</sequence>
<dbReference type="GO" id="GO:0005576">
    <property type="term" value="C:extracellular region"/>
    <property type="evidence" value="ECO:0007669"/>
    <property type="project" value="InterPro"/>
</dbReference>
<evidence type="ECO:0000256" key="11">
    <source>
        <dbReference type="ARBA" id="ARBA00023326"/>
    </source>
</evidence>
<evidence type="ECO:0000256" key="1">
    <source>
        <dbReference type="ARBA" id="ARBA00000448"/>
    </source>
</evidence>
<dbReference type="InterPro" id="IPR050288">
    <property type="entry name" value="Cellulose_deg_GH3"/>
</dbReference>
<evidence type="ECO:0000256" key="13">
    <source>
        <dbReference type="SAM" id="SignalP"/>
    </source>
</evidence>
<dbReference type="SMART" id="SM01217">
    <property type="entry name" value="Fn3_like"/>
    <property type="match status" value="1"/>
</dbReference>
<evidence type="ECO:0000256" key="6">
    <source>
        <dbReference type="ARBA" id="ARBA00022801"/>
    </source>
</evidence>
<dbReference type="InterPro" id="IPR035971">
    <property type="entry name" value="CBD_sf"/>
</dbReference>
<keyword evidence="5 13" id="KW-0732">Signal</keyword>
<dbReference type="InterPro" id="IPR002772">
    <property type="entry name" value="Glyco_hydro_3_C"/>
</dbReference>
<feature type="signal peptide" evidence="13">
    <location>
        <begin position="1"/>
        <end position="19"/>
    </location>
</feature>
<feature type="region of interest" description="Disordered" evidence="12">
    <location>
        <begin position="57"/>
        <end position="100"/>
    </location>
</feature>
<evidence type="ECO:0000259" key="14">
    <source>
        <dbReference type="PROSITE" id="PS51164"/>
    </source>
</evidence>
<dbReference type="PANTHER" id="PTHR42715">
    <property type="entry name" value="BETA-GLUCOSIDASE"/>
    <property type="match status" value="1"/>
</dbReference>
<evidence type="ECO:0000256" key="5">
    <source>
        <dbReference type="ARBA" id="ARBA00022729"/>
    </source>
</evidence>
<comment type="pathway">
    <text evidence="2">Glycan metabolism; cellulose degradation.</text>
</comment>
<dbReference type="SUPFAM" id="SSF51445">
    <property type="entry name" value="(Trans)glycosidases"/>
    <property type="match status" value="1"/>
</dbReference>
<dbReference type="Proteomes" id="UP000054270">
    <property type="component" value="Unassembled WGS sequence"/>
</dbReference>
<dbReference type="PRINTS" id="PR00133">
    <property type="entry name" value="GLHYDRLASE3"/>
</dbReference>
<dbReference type="Pfam" id="PF00734">
    <property type="entry name" value="CBM_1"/>
    <property type="match status" value="1"/>
</dbReference>
<dbReference type="PROSITE" id="PS51164">
    <property type="entry name" value="CBM1_2"/>
    <property type="match status" value="1"/>
</dbReference>
<dbReference type="InterPro" id="IPR000254">
    <property type="entry name" value="CBD"/>
</dbReference>
<dbReference type="InterPro" id="IPR036962">
    <property type="entry name" value="Glyco_hydro_3_N_sf"/>
</dbReference>
<dbReference type="FunFam" id="3.20.20.300:FF:000002">
    <property type="entry name" value="Probable beta-glucosidase"/>
    <property type="match status" value="1"/>
</dbReference>
<proteinExistence type="inferred from homology"/>
<dbReference type="AlphaFoldDB" id="A0A0D2Q3H8"/>
<dbReference type="OMA" id="MTDWNAQ"/>
<dbReference type="OrthoDB" id="416222at2759"/>
<feature type="chain" id="PRO_5002250003" description="beta-glucosidase" evidence="13">
    <location>
        <begin position="20"/>
        <end position="815"/>
    </location>
</feature>
<dbReference type="Pfam" id="PF00933">
    <property type="entry name" value="Glyco_hydro_3"/>
    <property type="match status" value="1"/>
</dbReference>
<keyword evidence="7" id="KW-0136">Cellulose degradation</keyword>
<protein>
    <recommendedName>
        <fullName evidence="4">beta-glucosidase</fullName>
        <ecNumber evidence="4">3.2.1.21</ecNumber>
    </recommendedName>
</protein>
<evidence type="ECO:0000256" key="9">
    <source>
        <dbReference type="ARBA" id="ARBA00023277"/>
    </source>
</evidence>
<evidence type="ECO:0000256" key="10">
    <source>
        <dbReference type="ARBA" id="ARBA00023295"/>
    </source>
</evidence>
<dbReference type="EMBL" id="KN817529">
    <property type="protein sequence ID" value="KJA26140.1"/>
    <property type="molecule type" value="Genomic_DNA"/>
</dbReference>
<name>A0A0D2Q3H8_HYPSF</name>
<dbReference type="InterPro" id="IPR013783">
    <property type="entry name" value="Ig-like_fold"/>
</dbReference>
<dbReference type="GO" id="GO:0030245">
    <property type="term" value="P:cellulose catabolic process"/>
    <property type="evidence" value="ECO:0007669"/>
    <property type="project" value="UniProtKB-KW"/>
</dbReference>
<keyword evidence="11" id="KW-0624">Polysaccharide degradation</keyword>
<dbReference type="SUPFAM" id="SSF52279">
    <property type="entry name" value="Beta-D-glucan exohydrolase, C-terminal domain"/>
    <property type="match status" value="1"/>
</dbReference>
<evidence type="ECO:0000256" key="4">
    <source>
        <dbReference type="ARBA" id="ARBA00012744"/>
    </source>
</evidence>
<dbReference type="Pfam" id="PF14310">
    <property type="entry name" value="Fn3-like"/>
    <property type="match status" value="1"/>
</dbReference>
<keyword evidence="8" id="KW-0325">Glycoprotein</keyword>
<evidence type="ECO:0000256" key="3">
    <source>
        <dbReference type="ARBA" id="ARBA00005336"/>
    </source>
</evidence>
<dbReference type="InterPro" id="IPR017853">
    <property type="entry name" value="GH"/>
</dbReference>
<comment type="catalytic activity">
    <reaction evidence="1">
        <text>Hydrolysis of terminal, non-reducing beta-D-glucosyl residues with release of beta-D-glucose.</text>
        <dbReference type="EC" id="3.2.1.21"/>
    </reaction>
</comment>
<dbReference type="GO" id="GO:0008422">
    <property type="term" value="F:beta-glucosidase activity"/>
    <property type="evidence" value="ECO:0007669"/>
    <property type="project" value="UniProtKB-EC"/>
</dbReference>
<keyword evidence="6 15" id="KW-0378">Hydrolase</keyword>
<dbReference type="Pfam" id="PF01915">
    <property type="entry name" value="Glyco_hydro_3_C"/>
    <property type="match status" value="1"/>
</dbReference>
<evidence type="ECO:0000256" key="7">
    <source>
        <dbReference type="ARBA" id="ARBA00023001"/>
    </source>
</evidence>